<dbReference type="OrthoDB" id="2505291at2759"/>
<gene>
    <name evidence="5" type="ORF">O181_009693</name>
</gene>
<dbReference type="GO" id="GO:0006281">
    <property type="term" value="P:DNA repair"/>
    <property type="evidence" value="ECO:0007669"/>
    <property type="project" value="TreeGrafter"/>
</dbReference>
<dbReference type="EMBL" id="AVOT02002327">
    <property type="protein sequence ID" value="MBW0469978.1"/>
    <property type="molecule type" value="Genomic_DNA"/>
</dbReference>
<protein>
    <recommendedName>
        <fullName evidence="4">SNF2 N-terminal domain-containing protein</fullName>
    </recommendedName>
</protein>
<dbReference type="Pfam" id="PF00176">
    <property type="entry name" value="SNF2-rel_dom"/>
    <property type="match status" value="1"/>
</dbReference>
<evidence type="ECO:0000259" key="4">
    <source>
        <dbReference type="Pfam" id="PF00176"/>
    </source>
</evidence>
<feature type="domain" description="SNF2 N-terminal" evidence="4">
    <location>
        <begin position="213"/>
        <end position="294"/>
    </location>
</feature>
<dbReference type="GO" id="GO:0005524">
    <property type="term" value="F:ATP binding"/>
    <property type="evidence" value="ECO:0007669"/>
    <property type="project" value="UniProtKB-KW"/>
</dbReference>
<accession>A0A9Q3BRU5</accession>
<evidence type="ECO:0000256" key="1">
    <source>
        <dbReference type="ARBA" id="ARBA00022741"/>
    </source>
</evidence>
<keyword evidence="1" id="KW-0547">Nucleotide-binding</keyword>
<proteinExistence type="predicted"/>
<evidence type="ECO:0000256" key="3">
    <source>
        <dbReference type="ARBA" id="ARBA00022840"/>
    </source>
</evidence>
<dbReference type="GO" id="GO:0005634">
    <property type="term" value="C:nucleus"/>
    <property type="evidence" value="ECO:0007669"/>
    <property type="project" value="TreeGrafter"/>
</dbReference>
<dbReference type="InterPro" id="IPR027417">
    <property type="entry name" value="P-loop_NTPase"/>
</dbReference>
<comment type="caution">
    <text evidence="5">The sequence shown here is derived from an EMBL/GenBank/DDBJ whole genome shotgun (WGS) entry which is preliminary data.</text>
</comment>
<dbReference type="Gene3D" id="3.40.50.10810">
    <property type="entry name" value="Tandem AAA-ATPase domain"/>
    <property type="match status" value="1"/>
</dbReference>
<sequence>MSTPSQPLCIGMINLCIKINSDMTLNHDISHLPSWIILWNNKHNLFLYLPNQLNPIGSLPEAVSKALIPFLGAPQTFMHCGLDGAWIENCQSNPTQKLLVVGVFMTDADEPSSSQKPNLAFMFFTWYPKILLIIQIFSQQDFKLQIPKESESHSHSQCQLFTPTTATSILTTPLYPAVFSLSSKQKVVQLPSGSDLPMMTPPHSIIKTPFLPHQKTGLAFLWDREIPKGKSACNHWATSPPGSPFNARHIITNKVISSFKSLLTNTPLGGLLADDMGLDKTIQAIALIGTSKERLTTNPQHSMPTMLDHQLAIRNIQACSG</sequence>
<name>A0A9Q3BRU5_9BASI</name>
<dbReference type="GO" id="GO:0016787">
    <property type="term" value="F:hydrolase activity"/>
    <property type="evidence" value="ECO:0007669"/>
    <property type="project" value="UniProtKB-KW"/>
</dbReference>
<evidence type="ECO:0000313" key="5">
    <source>
        <dbReference type="EMBL" id="MBW0469978.1"/>
    </source>
</evidence>
<evidence type="ECO:0000313" key="6">
    <source>
        <dbReference type="Proteomes" id="UP000765509"/>
    </source>
</evidence>
<keyword evidence="2" id="KW-0378">Hydrolase</keyword>
<dbReference type="AlphaFoldDB" id="A0A9Q3BRU5"/>
<dbReference type="GO" id="GO:0008094">
    <property type="term" value="F:ATP-dependent activity, acting on DNA"/>
    <property type="evidence" value="ECO:0007669"/>
    <property type="project" value="TreeGrafter"/>
</dbReference>
<dbReference type="SUPFAM" id="SSF52540">
    <property type="entry name" value="P-loop containing nucleoside triphosphate hydrolases"/>
    <property type="match status" value="1"/>
</dbReference>
<dbReference type="InterPro" id="IPR038718">
    <property type="entry name" value="SNF2-like_sf"/>
</dbReference>
<dbReference type="InterPro" id="IPR000330">
    <property type="entry name" value="SNF2_N"/>
</dbReference>
<dbReference type="Proteomes" id="UP000765509">
    <property type="component" value="Unassembled WGS sequence"/>
</dbReference>
<evidence type="ECO:0000256" key="2">
    <source>
        <dbReference type="ARBA" id="ARBA00022801"/>
    </source>
</evidence>
<keyword evidence="3" id="KW-0067">ATP-binding</keyword>
<dbReference type="PANTHER" id="PTHR45626">
    <property type="entry name" value="TRANSCRIPTION TERMINATION FACTOR 2-RELATED"/>
    <property type="match status" value="1"/>
</dbReference>
<organism evidence="5 6">
    <name type="scientific">Austropuccinia psidii MF-1</name>
    <dbReference type="NCBI Taxonomy" id="1389203"/>
    <lineage>
        <taxon>Eukaryota</taxon>
        <taxon>Fungi</taxon>
        <taxon>Dikarya</taxon>
        <taxon>Basidiomycota</taxon>
        <taxon>Pucciniomycotina</taxon>
        <taxon>Pucciniomycetes</taxon>
        <taxon>Pucciniales</taxon>
        <taxon>Sphaerophragmiaceae</taxon>
        <taxon>Austropuccinia</taxon>
    </lineage>
</organism>
<reference evidence="5" key="1">
    <citation type="submission" date="2021-03" db="EMBL/GenBank/DDBJ databases">
        <title>Draft genome sequence of rust myrtle Austropuccinia psidii MF-1, a brazilian biotype.</title>
        <authorList>
            <person name="Quecine M.C."/>
            <person name="Pachon D.M.R."/>
            <person name="Bonatelli M.L."/>
            <person name="Correr F.H."/>
            <person name="Franceschini L.M."/>
            <person name="Leite T.F."/>
            <person name="Margarido G.R.A."/>
            <person name="Almeida C.A."/>
            <person name="Ferrarezi J.A."/>
            <person name="Labate C.A."/>
        </authorList>
    </citation>
    <scope>NUCLEOTIDE SEQUENCE</scope>
    <source>
        <strain evidence="5">MF-1</strain>
    </source>
</reference>
<keyword evidence="6" id="KW-1185">Reference proteome</keyword>
<dbReference type="InterPro" id="IPR050628">
    <property type="entry name" value="SNF2_RAD54_helicase_TF"/>
</dbReference>